<gene>
    <name evidence="2" type="ORF">LZC95_45950</name>
</gene>
<keyword evidence="3" id="KW-1185">Reference proteome</keyword>
<evidence type="ECO:0000313" key="2">
    <source>
        <dbReference type="EMBL" id="WXA93786.1"/>
    </source>
</evidence>
<reference evidence="2 3" key="1">
    <citation type="submission" date="2021-12" db="EMBL/GenBank/DDBJ databases">
        <title>Discovery of the Pendulisporaceae a myxobacterial family with distinct sporulation behavior and unique specialized metabolism.</title>
        <authorList>
            <person name="Garcia R."/>
            <person name="Popoff A."/>
            <person name="Bader C.D."/>
            <person name="Loehr J."/>
            <person name="Walesch S."/>
            <person name="Walt C."/>
            <person name="Boldt J."/>
            <person name="Bunk B."/>
            <person name="Haeckl F.J.F.P.J."/>
            <person name="Gunesch A.P."/>
            <person name="Birkelbach J."/>
            <person name="Nuebel U."/>
            <person name="Pietschmann T."/>
            <person name="Bach T."/>
            <person name="Mueller R."/>
        </authorList>
    </citation>
    <scope>NUCLEOTIDE SEQUENCE [LARGE SCALE GENOMIC DNA]</scope>
    <source>
        <strain evidence="2 3">MSr12523</strain>
    </source>
</reference>
<evidence type="ECO:0000313" key="3">
    <source>
        <dbReference type="Proteomes" id="UP001379533"/>
    </source>
</evidence>
<proteinExistence type="predicted"/>
<organism evidence="2 3">
    <name type="scientific">Pendulispora brunnea</name>
    <dbReference type="NCBI Taxonomy" id="2905690"/>
    <lineage>
        <taxon>Bacteria</taxon>
        <taxon>Pseudomonadati</taxon>
        <taxon>Myxococcota</taxon>
        <taxon>Myxococcia</taxon>
        <taxon>Myxococcales</taxon>
        <taxon>Sorangiineae</taxon>
        <taxon>Pendulisporaceae</taxon>
        <taxon>Pendulispora</taxon>
    </lineage>
</organism>
<dbReference type="Proteomes" id="UP001379533">
    <property type="component" value="Chromosome"/>
</dbReference>
<dbReference type="RefSeq" id="WP_394844385.1">
    <property type="nucleotide sequence ID" value="NZ_CP089982.1"/>
</dbReference>
<dbReference type="EMBL" id="CP089982">
    <property type="protein sequence ID" value="WXA93786.1"/>
    <property type="molecule type" value="Genomic_DNA"/>
</dbReference>
<dbReference type="Pfam" id="PF09937">
    <property type="entry name" value="DUF2169"/>
    <property type="match status" value="1"/>
</dbReference>
<accession>A0ABZ2KBM2</accession>
<feature type="domain" description="DUF2169" evidence="1">
    <location>
        <begin position="25"/>
        <end position="302"/>
    </location>
</feature>
<dbReference type="InterPro" id="IPR018683">
    <property type="entry name" value="DUF2169"/>
</dbReference>
<evidence type="ECO:0000259" key="1">
    <source>
        <dbReference type="Pfam" id="PF09937"/>
    </source>
</evidence>
<protein>
    <submittedName>
        <fullName evidence="2">DUF2169 domain-containing protein</fullName>
    </submittedName>
</protein>
<name>A0ABZ2KBM2_9BACT</name>
<sequence>MQLDNQTPVSAMLWRTAFNEDDMAAAVVARITYRIVDGRLVMDSEQPWIIAQGGPWESPAGVTLPPDDCFRRGGIDLLVLGSARAPYDRPAQKVEVRVWLGDFVGGVDVFGERAWVRSLGGTLVPTNPVPFVQMPLTVALAYGGKQIWDQLEMGFPMNPAGKGWYFEERNALHQPLPNIEDPRQLIRRFEDQPDPVGVGFAPMGFGPTLRRAVEFDAHGMLQKLHGTFFNQAFPELIAPLGASEGTACGVTGVHPQGPIRFYLPACPLVTDIQIGPTRVERSLAVDQIGIEPDLGRVFITYRYPFRYSVTRMQRRTCVLRWARSLS</sequence>